<dbReference type="InterPro" id="IPR050194">
    <property type="entry name" value="Glycosyltransferase_grp1"/>
</dbReference>
<organism evidence="5 6">
    <name type="scientific">Nocardioides baekrokdamisoli</name>
    <dbReference type="NCBI Taxonomy" id="1804624"/>
    <lineage>
        <taxon>Bacteria</taxon>
        <taxon>Bacillati</taxon>
        <taxon>Actinomycetota</taxon>
        <taxon>Actinomycetes</taxon>
        <taxon>Propionibacteriales</taxon>
        <taxon>Nocardioidaceae</taxon>
        <taxon>Nocardioides</taxon>
    </lineage>
</organism>
<dbReference type="Gene3D" id="3.40.50.2000">
    <property type="entry name" value="Glycogen Phosphorylase B"/>
    <property type="match status" value="4"/>
</dbReference>
<evidence type="ECO:0000313" key="6">
    <source>
        <dbReference type="Proteomes" id="UP000271573"/>
    </source>
</evidence>
<dbReference type="Pfam" id="PF00534">
    <property type="entry name" value="Glycos_transf_1"/>
    <property type="match status" value="2"/>
</dbReference>
<name>A0A3G9IBU1_9ACTN</name>
<keyword evidence="1" id="KW-0328">Glycosyltransferase</keyword>
<proteinExistence type="predicted"/>
<dbReference type="RefSeq" id="WP_164512411.1">
    <property type="nucleotide sequence ID" value="NZ_AP019307.1"/>
</dbReference>
<feature type="domain" description="Glycosyltransferase subfamily 4-like N-terminal" evidence="4">
    <location>
        <begin position="14"/>
        <end position="185"/>
    </location>
</feature>
<dbReference type="AlphaFoldDB" id="A0A3G9IBU1"/>
<dbReference type="InterPro" id="IPR001296">
    <property type="entry name" value="Glyco_trans_1"/>
</dbReference>
<evidence type="ECO:0000259" key="3">
    <source>
        <dbReference type="Pfam" id="PF00534"/>
    </source>
</evidence>
<dbReference type="SUPFAM" id="SSF53756">
    <property type="entry name" value="UDP-Glycosyltransferase/glycogen phosphorylase"/>
    <property type="match status" value="2"/>
</dbReference>
<gene>
    <name evidence="5" type="ORF">Back2_00330</name>
</gene>
<dbReference type="GO" id="GO:0016758">
    <property type="term" value="F:hexosyltransferase activity"/>
    <property type="evidence" value="ECO:0007669"/>
    <property type="project" value="TreeGrafter"/>
</dbReference>
<protein>
    <submittedName>
        <fullName evidence="5">Uncharacterized protein</fullName>
    </submittedName>
</protein>
<evidence type="ECO:0000256" key="1">
    <source>
        <dbReference type="ARBA" id="ARBA00022676"/>
    </source>
</evidence>
<dbReference type="Proteomes" id="UP000271573">
    <property type="component" value="Chromosome"/>
</dbReference>
<dbReference type="Pfam" id="PF13439">
    <property type="entry name" value="Glyco_transf_4"/>
    <property type="match status" value="2"/>
</dbReference>
<dbReference type="InterPro" id="IPR028098">
    <property type="entry name" value="Glyco_trans_4-like_N"/>
</dbReference>
<dbReference type="PANTHER" id="PTHR45947">
    <property type="entry name" value="SULFOQUINOVOSYL TRANSFERASE SQD2"/>
    <property type="match status" value="1"/>
</dbReference>
<evidence type="ECO:0000313" key="5">
    <source>
        <dbReference type="EMBL" id="BBH15746.1"/>
    </source>
</evidence>
<accession>A0A3G9IBU1</accession>
<dbReference type="CDD" id="cd03801">
    <property type="entry name" value="GT4_PimA-like"/>
    <property type="match status" value="2"/>
</dbReference>
<dbReference type="PANTHER" id="PTHR45947:SF3">
    <property type="entry name" value="SULFOQUINOVOSYL TRANSFERASE SQD2"/>
    <property type="match status" value="1"/>
</dbReference>
<keyword evidence="2" id="KW-0808">Transferase</keyword>
<dbReference type="GO" id="GO:1901137">
    <property type="term" value="P:carbohydrate derivative biosynthetic process"/>
    <property type="evidence" value="ECO:0007669"/>
    <property type="project" value="UniProtKB-ARBA"/>
</dbReference>
<reference evidence="5 6" key="1">
    <citation type="submission" date="2018-11" db="EMBL/GenBank/DDBJ databases">
        <title>Complete genome sequence of Nocardioides baekrokdamisoli strain KCTC 39748.</title>
        <authorList>
            <person name="Kang S.W."/>
            <person name="Lee K.C."/>
            <person name="Kim K.K."/>
            <person name="Kim J.S."/>
            <person name="Kim D.S."/>
            <person name="Ko S.H."/>
            <person name="Yang S.H."/>
            <person name="Shin Y.K."/>
            <person name="Lee J.S."/>
        </authorList>
    </citation>
    <scope>NUCLEOTIDE SEQUENCE [LARGE SCALE GENOMIC DNA]</scope>
    <source>
        <strain evidence="5 6">KCTC 39748</strain>
    </source>
</reference>
<feature type="domain" description="Glycosyl transferase family 1" evidence="3">
    <location>
        <begin position="562"/>
        <end position="722"/>
    </location>
</feature>
<evidence type="ECO:0000256" key="2">
    <source>
        <dbReference type="ARBA" id="ARBA00022679"/>
    </source>
</evidence>
<feature type="domain" description="Glycosyl transferase family 1" evidence="3">
    <location>
        <begin position="196"/>
        <end position="335"/>
    </location>
</feature>
<dbReference type="KEGG" id="nbe:Back2_00330"/>
<keyword evidence="6" id="KW-1185">Reference proteome</keyword>
<feature type="domain" description="Glycosyltransferase subfamily 4-like N-terminal" evidence="4">
    <location>
        <begin position="389"/>
        <end position="550"/>
    </location>
</feature>
<evidence type="ECO:0000259" key="4">
    <source>
        <dbReference type="Pfam" id="PF13439"/>
    </source>
</evidence>
<sequence>MKVLQVTHYFSPHVGGIEVVAAEVARELVAQGHQVELLTSAIGSTPGERVEDGIRVRRVRAWNVTEDRLGAPFPIFSLALLAAAWRMVGRADIVQIHDTLYMGSWVAAAVCRLRRTPYVVTSHVTHVEHSGPVDIIQRVVVRTFGAFVFKGAARVLPLTRFQKEFVDAAVPGLPMTVLPNGIDPDHYRPADPGEKATLRARYDLPLDEFLVLYVGRPVPKKGFDMVDAAGGPGYRLVFVGVDAESGRGAANIYLGQRNRDEVAEIYRAVDLFVCASRGETPLSVLEAMCSAVPVVLNDDPMLRVLVDEGRGVTFLDMDHASLVTAITAATLDPDLTAGGEAARAVAITEHSWTAHAETLVGVYREILGPDPAERPIRVAVVAPKYAPAVGGVERYAEHVVDILRDTDGFEPVVITTRAGWRRGVDTHGGVQVIRLGAPITLSATPLNPLWWWQLPRLLRRLGIDVVNAHSPVPGLGELACFRSSGAPVVLTYHSGTLVKGNSPVDPLLRAWERWVLPAAFRRADQLVAAGSVSLAYGTGKAEIIPPGVDSSVFSPDDEPRTRTVTYVGRVESASRWKGVQVLIDAFPAVVAAVPDVCLDVVGDGDDVEALRAQAEALGVSDRVRWLGNLPPAEVAARLKRTTVCAVPSLTDAECNPTVLIEAMSSGTAVVGSRVGGIPDNIRDGVNGYLVEPADPVGLADRLTQILSDPELAARMGAAGRERAVQTFDHSVRNERFLTIFRLAKEAAR</sequence>
<dbReference type="EMBL" id="AP019307">
    <property type="protein sequence ID" value="BBH15746.1"/>
    <property type="molecule type" value="Genomic_DNA"/>
</dbReference>